<dbReference type="Proteomes" id="UP001140949">
    <property type="component" value="Unassembled WGS sequence"/>
</dbReference>
<proteinExistence type="predicted"/>
<dbReference type="AlphaFoldDB" id="A0AAX6H5D0"/>
<evidence type="ECO:0000256" key="1">
    <source>
        <dbReference type="SAM" id="MobiDB-lite"/>
    </source>
</evidence>
<accession>A0AAX6H5D0</accession>
<evidence type="ECO:0000313" key="3">
    <source>
        <dbReference type="Proteomes" id="UP001140949"/>
    </source>
</evidence>
<comment type="caution">
    <text evidence="2">The sequence shown here is derived from an EMBL/GenBank/DDBJ whole genome shotgun (WGS) entry which is preliminary data.</text>
</comment>
<evidence type="ECO:0000313" key="2">
    <source>
        <dbReference type="EMBL" id="KAJ6836230.1"/>
    </source>
</evidence>
<reference evidence="2" key="2">
    <citation type="submission" date="2023-04" db="EMBL/GenBank/DDBJ databases">
        <authorList>
            <person name="Bruccoleri R.E."/>
            <person name="Oakeley E.J."/>
            <person name="Faust A.-M."/>
            <person name="Dessus-Babus S."/>
            <person name="Altorfer M."/>
            <person name="Burckhardt D."/>
            <person name="Oertli M."/>
            <person name="Naumann U."/>
            <person name="Petersen F."/>
            <person name="Wong J."/>
        </authorList>
    </citation>
    <scope>NUCLEOTIDE SEQUENCE</scope>
    <source>
        <strain evidence="2">GSM-AAB239-AS_SAM_17_03QT</strain>
        <tissue evidence="2">Leaf</tissue>
    </source>
</reference>
<keyword evidence="3" id="KW-1185">Reference proteome</keyword>
<sequence>MYPTIAGGSLSRWRRPSSEMRLFQALETQRKRMIDRTGSRTKTSMARSSESTSNMMIDRSIGSCPPLARVI</sequence>
<feature type="compositionally biased region" description="Polar residues" evidence="1">
    <location>
        <begin position="40"/>
        <end position="55"/>
    </location>
</feature>
<organism evidence="2 3">
    <name type="scientific">Iris pallida</name>
    <name type="common">Sweet iris</name>
    <dbReference type="NCBI Taxonomy" id="29817"/>
    <lineage>
        <taxon>Eukaryota</taxon>
        <taxon>Viridiplantae</taxon>
        <taxon>Streptophyta</taxon>
        <taxon>Embryophyta</taxon>
        <taxon>Tracheophyta</taxon>
        <taxon>Spermatophyta</taxon>
        <taxon>Magnoliopsida</taxon>
        <taxon>Liliopsida</taxon>
        <taxon>Asparagales</taxon>
        <taxon>Iridaceae</taxon>
        <taxon>Iridoideae</taxon>
        <taxon>Irideae</taxon>
        <taxon>Iris</taxon>
    </lineage>
</organism>
<dbReference type="EMBL" id="JANAVB010012200">
    <property type="protein sequence ID" value="KAJ6836230.1"/>
    <property type="molecule type" value="Genomic_DNA"/>
</dbReference>
<gene>
    <name evidence="2" type="ORF">M6B38_327035</name>
</gene>
<protein>
    <submittedName>
        <fullName evidence="2">F-box protein-like</fullName>
    </submittedName>
</protein>
<name>A0AAX6H5D0_IRIPA</name>
<reference evidence="2" key="1">
    <citation type="journal article" date="2023" name="GigaByte">
        <title>Genome assembly of the bearded iris, Iris pallida Lam.</title>
        <authorList>
            <person name="Bruccoleri R.E."/>
            <person name="Oakeley E.J."/>
            <person name="Faust A.M.E."/>
            <person name="Altorfer M."/>
            <person name="Dessus-Babus S."/>
            <person name="Burckhardt D."/>
            <person name="Oertli M."/>
            <person name="Naumann U."/>
            <person name="Petersen F."/>
            <person name="Wong J."/>
        </authorList>
    </citation>
    <scope>NUCLEOTIDE SEQUENCE</scope>
    <source>
        <strain evidence="2">GSM-AAB239-AS_SAM_17_03QT</strain>
    </source>
</reference>
<feature type="region of interest" description="Disordered" evidence="1">
    <location>
        <begin position="34"/>
        <end position="61"/>
    </location>
</feature>